<dbReference type="eggNOG" id="COG1989">
    <property type="taxonomic scope" value="Bacteria"/>
</dbReference>
<dbReference type="PANTHER" id="PTHR30487:SF0">
    <property type="entry name" value="PREPILIN LEADER PEPTIDASE_N-METHYLTRANSFERASE-RELATED"/>
    <property type="match status" value="1"/>
</dbReference>
<keyword evidence="2" id="KW-1133">Transmembrane helix</keyword>
<dbReference type="STRING" id="930171.Asphe3_27630"/>
<feature type="transmembrane region" description="Helical" evidence="2">
    <location>
        <begin position="54"/>
        <end position="81"/>
    </location>
</feature>
<dbReference type="KEGG" id="apn:Asphe3_27630"/>
<keyword evidence="2" id="KW-0812">Transmembrane</keyword>
<comment type="similarity">
    <text evidence="1">Belongs to the peptidase A24 family.</text>
</comment>
<dbReference type="HOGENOM" id="CLU_057101_2_1_11"/>
<dbReference type="PANTHER" id="PTHR30487">
    <property type="entry name" value="TYPE 4 PREPILIN-LIKE PROTEINS LEADER PEPTIDE-PROCESSING ENZYME"/>
    <property type="match status" value="1"/>
</dbReference>
<dbReference type="Proteomes" id="UP000008639">
    <property type="component" value="Chromosome"/>
</dbReference>
<dbReference type="AlphaFoldDB" id="F0M9V1"/>
<feature type="transmembrane region" description="Helical" evidence="2">
    <location>
        <begin position="12"/>
        <end position="33"/>
    </location>
</feature>
<feature type="transmembrane region" description="Helical" evidence="2">
    <location>
        <begin position="173"/>
        <end position="194"/>
    </location>
</feature>
<dbReference type="RefSeq" id="WP_013601789.1">
    <property type="nucleotide sequence ID" value="NC_015145.1"/>
</dbReference>
<gene>
    <name evidence="4" type="ordered locus">Asphe3_27630</name>
</gene>
<dbReference type="EMBL" id="CP002379">
    <property type="protein sequence ID" value="ADX73881.1"/>
    <property type="molecule type" value="Genomic_DNA"/>
</dbReference>
<accession>F0M9V1</accession>
<dbReference type="OrthoDB" id="2087435at2"/>
<feature type="transmembrane region" description="Helical" evidence="2">
    <location>
        <begin position="101"/>
        <end position="121"/>
    </location>
</feature>
<evidence type="ECO:0000313" key="4">
    <source>
        <dbReference type="EMBL" id="ADX73881.1"/>
    </source>
</evidence>
<organism evidence="4 5">
    <name type="scientific">Pseudarthrobacter phenanthrenivorans (strain DSM 18606 / JCM 16027 / LMG 23796 / Sphe3)</name>
    <name type="common">Arthrobacter phenanthrenivorans</name>
    <dbReference type="NCBI Taxonomy" id="930171"/>
    <lineage>
        <taxon>Bacteria</taxon>
        <taxon>Bacillati</taxon>
        <taxon>Actinomycetota</taxon>
        <taxon>Actinomycetes</taxon>
        <taxon>Micrococcales</taxon>
        <taxon>Micrococcaceae</taxon>
        <taxon>Pseudarthrobacter</taxon>
    </lineage>
</organism>
<evidence type="ECO:0000256" key="2">
    <source>
        <dbReference type="SAM" id="Phobius"/>
    </source>
</evidence>
<dbReference type="Pfam" id="PF01478">
    <property type="entry name" value="Peptidase_A24"/>
    <property type="match status" value="1"/>
</dbReference>
<dbReference type="GO" id="GO:0004190">
    <property type="term" value="F:aspartic-type endopeptidase activity"/>
    <property type="evidence" value="ECO:0007669"/>
    <property type="project" value="InterPro"/>
</dbReference>
<dbReference type="GO" id="GO:0005886">
    <property type="term" value="C:plasma membrane"/>
    <property type="evidence" value="ECO:0007669"/>
    <property type="project" value="TreeGrafter"/>
</dbReference>
<dbReference type="InterPro" id="IPR000045">
    <property type="entry name" value="Prepilin_IV_endopep_pep"/>
</dbReference>
<proteinExistence type="inferred from homology"/>
<evidence type="ECO:0000256" key="1">
    <source>
        <dbReference type="ARBA" id="ARBA00005801"/>
    </source>
</evidence>
<dbReference type="GO" id="GO:0006465">
    <property type="term" value="P:signal peptide processing"/>
    <property type="evidence" value="ECO:0007669"/>
    <property type="project" value="TreeGrafter"/>
</dbReference>
<feature type="domain" description="Prepilin type IV endopeptidase peptidase" evidence="3">
    <location>
        <begin position="77"/>
        <end position="188"/>
    </location>
</feature>
<name>F0M9V1_PSEPM</name>
<feature type="transmembrane region" description="Helical" evidence="2">
    <location>
        <begin position="128"/>
        <end position="153"/>
    </location>
</feature>
<protein>
    <submittedName>
        <fullName evidence="4">Type IV leader peptidase</fullName>
    </submittedName>
</protein>
<dbReference type="InterPro" id="IPR050882">
    <property type="entry name" value="Prepilin_peptidase/N-MTase"/>
</dbReference>
<evidence type="ECO:0000259" key="3">
    <source>
        <dbReference type="Pfam" id="PF01478"/>
    </source>
</evidence>
<dbReference type="Gene3D" id="1.20.120.1220">
    <property type="match status" value="1"/>
</dbReference>
<evidence type="ECO:0000313" key="5">
    <source>
        <dbReference type="Proteomes" id="UP000008639"/>
    </source>
</evidence>
<sequence precursor="true">MDAVGNEGFAGWLPVLAAGVLGTALSLAADSLVARLLPRLGGRASPAVRITTAALTFAFCALFAVHFGIVPELPAFIFFAILGIQLARTDVALHLLPNPMVLALLAGGFLLLLVPAVFALRTPDLLRALLAAVILFAVYLILALISPGAIGMGDVKLAAPIGLYLGYLGWTHLLYGGLLGFILNGLVTLVVVAIKGRKDAAEVAHGPSMLGATAGIALLLA</sequence>
<reference evidence="4 5" key="1">
    <citation type="journal article" date="2011" name="Stand. Genomic Sci.">
        <title>Complete genome sequence of Arthrobacter phenanthrenivorans type strain (Sphe3).</title>
        <authorList>
            <person name="Kallimanis A."/>
            <person name="Labutti K.M."/>
            <person name="Lapidus A."/>
            <person name="Clum A."/>
            <person name="Lykidis A."/>
            <person name="Mavromatis K."/>
            <person name="Pagani I."/>
            <person name="Liolios K."/>
            <person name="Ivanova N."/>
            <person name="Goodwin L."/>
            <person name="Pitluck S."/>
            <person name="Chen A."/>
            <person name="Palaniappan K."/>
            <person name="Markowitz V."/>
            <person name="Bristow J."/>
            <person name="Velentzas A.D."/>
            <person name="Perisynakis A."/>
            <person name="Ouzounis C.C."/>
            <person name="Kyrpides N.C."/>
            <person name="Koukkou A.I."/>
            <person name="Drainas C."/>
        </authorList>
    </citation>
    <scope>NUCLEOTIDE SEQUENCE [LARGE SCALE GENOMIC DNA]</scope>
    <source>
        <strain evidence="5">DSM 18606 / JCM 16027 / LMG 23796 / Sphe3</strain>
    </source>
</reference>
<keyword evidence="2" id="KW-0472">Membrane</keyword>